<gene>
    <name evidence="2" type="ORF">SAMN06265222_1164</name>
</gene>
<dbReference type="Proteomes" id="UP001158067">
    <property type="component" value="Unassembled WGS sequence"/>
</dbReference>
<organism evidence="2 3">
    <name type="scientific">Neorhodopirellula lusitana</name>
    <dbReference type="NCBI Taxonomy" id="445327"/>
    <lineage>
        <taxon>Bacteria</taxon>
        <taxon>Pseudomonadati</taxon>
        <taxon>Planctomycetota</taxon>
        <taxon>Planctomycetia</taxon>
        <taxon>Pirellulales</taxon>
        <taxon>Pirellulaceae</taxon>
        <taxon>Neorhodopirellula</taxon>
    </lineage>
</organism>
<dbReference type="Gene3D" id="2.60.120.200">
    <property type="match status" value="1"/>
</dbReference>
<feature type="signal peptide" evidence="1">
    <location>
        <begin position="1"/>
        <end position="24"/>
    </location>
</feature>
<evidence type="ECO:0008006" key="4">
    <source>
        <dbReference type="Google" id="ProtNLM"/>
    </source>
</evidence>
<sequence length="311" mass="34241">MPQMNIPKIAFSMLLAVTLASSFAVSPSQGFSIDLVTKALVLDLDGDKGVTVEDGDKVTTWRNQAPEPKAVEFKATEEGRTKTIIKQEELGTGRPTLRKEASDINGHDSLIFRSDELINDNDEAFHGLMTGDGYTWFAVIKPYKQTGRGKINSVYPNAFFGCLRSSSPPQSEPGMYAGFWGSFYPDGRVYMGSRNGLSVKTRDKVNTPEIAGSAPSVNQWHIIMGRQGSGKGEVQLELFVDDPTDAANSGPYPVADVEPSRMAIGTERNAINHQGSESFDGELARLLMYKTALNQQDMKSVFDYLRKVYFE</sequence>
<feature type="chain" id="PRO_5046720847" description="LamG domain-containing protein" evidence="1">
    <location>
        <begin position="25"/>
        <end position="311"/>
    </location>
</feature>
<evidence type="ECO:0000313" key="2">
    <source>
        <dbReference type="EMBL" id="SMP73046.1"/>
    </source>
</evidence>
<accession>A0ABY1QLC9</accession>
<dbReference type="InterPro" id="IPR013320">
    <property type="entry name" value="ConA-like_dom_sf"/>
</dbReference>
<evidence type="ECO:0000313" key="3">
    <source>
        <dbReference type="Proteomes" id="UP001158067"/>
    </source>
</evidence>
<proteinExistence type="predicted"/>
<keyword evidence="1" id="KW-0732">Signal</keyword>
<evidence type="ECO:0000256" key="1">
    <source>
        <dbReference type="SAM" id="SignalP"/>
    </source>
</evidence>
<name>A0ABY1QLC9_9BACT</name>
<dbReference type="SUPFAM" id="SSF49899">
    <property type="entry name" value="Concanavalin A-like lectins/glucanases"/>
    <property type="match status" value="1"/>
</dbReference>
<dbReference type="EMBL" id="FXUG01000016">
    <property type="protein sequence ID" value="SMP73046.1"/>
    <property type="molecule type" value="Genomic_DNA"/>
</dbReference>
<keyword evidence="3" id="KW-1185">Reference proteome</keyword>
<comment type="caution">
    <text evidence="2">The sequence shown here is derived from an EMBL/GenBank/DDBJ whole genome shotgun (WGS) entry which is preliminary data.</text>
</comment>
<reference evidence="2 3" key="1">
    <citation type="submission" date="2017-05" db="EMBL/GenBank/DDBJ databases">
        <authorList>
            <person name="Varghese N."/>
            <person name="Submissions S."/>
        </authorList>
    </citation>
    <scope>NUCLEOTIDE SEQUENCE [LARGE SCALE GENOMIC DNA]</scope>
    <source>
        <strain evidence="2 3">DSM 25457</strain>
    </source>
</reference>
<protein>
    <recommendedName>
        <fullName evidence="4">LamG domain-containing protein</fullName>
    </recommendedName>
</protein>